<reference evidence="1 2" key="1">
    <citation type="journal article" date="2016" name="Genome Announc.">
        <title>Draft Genome Sequence of the Anaerobic Ammonium-Oxidizing Bacterium 'Candidatus Brocadia sp. 40'.</title>
        <authorList>
            <person name="Ali M."/>
            <person name="Haroon M.F."/>
            <person name="Narita Y."/>
            <person name="Zhang L."/>
            <person name="Rangel Shaw D."/>
            <person name="Okabe S."/>
            <person name="Saikaly P.E."/>
        </authorList>
    </citation>
    <scope>NUCLEOTIDE SEQUENCE [LARGE SCALE GENOMIC DNA]</scope>
    <source>
        <strain evidence="1 2">40</strain>
    </source>
</reference>
<organism evidence="1 2">
    <name type="scientific">Candidatus Brocadia sapporoensis</name>
    <dbReference type="NCBI Taxonomy" id="392547"/>
    <lineage>
        <taxon>Bacteria</taxon>
        <taxon>Pseudomonadati</taxon>
        <taxon>Planctomycetota</taxon>
        <taxon>Candidatus Brocadiia</taxon>
        <taxon>Candidatus Brocadiales</taxon>
        <taxon>Candidatus Brocadiaceae</taxon>
        <taxon>Candidatus Brocadia</taxon>
    </lineage>
</organism>
<accession>A0A1V6LZ78</accession>
<dbReference type="EMBL" id="MJUW02000088">
    <property type="protein sequence ID" value="OQD45440.1"/>
    <property type="molecule type" value="Genomic_DNA"/>
</dbReference>
<dbReference type="Proteomes" id="UP000242219">
    <property type="component" value="Unassembled WGS sequence"/>
</dbReference>
<dbReference type="AlphaFoldDB" id="A0A1V6LZ78"/>
<protein>
    <submittedName>
        <fullName evidence="1">Uncharacterized protein</fullName>
    </submittedName>
</protein>
<gene>
    <name evidence="1" type="ORF">BIY37_08370</name>
</gene>
<evidence type="ECO:0000313" key="1">
    <source>
        <dbReference type="EMBL" id="OQD45440.1"/>
    </source>
</evidence>
<sequence>MQDICVFEDNQYSKIFPLVHIKTVFYLRWRIFSAFEGINGQYTQPTSTLFCRNFSPGIVWEWYSCRIHNLHATHDACLFLRVTQFSFPLSI</sequence>
<keyword evidence="2" id="KW-1185">Reference proteome</keyword>
<comment type="caution">
    <text evidence="1">The sequence shown here is derived from an EMBL/GenBank/DDBJ whole genome shotgun (WGS) entry which is preliminary data.</text>
</comment>
<proteinExistence type="predicted"/>
<name>A0A1V6LZ78_9BACT</name>
<evidence type="ECO:0000313" key="2">
    <source>
        <dbReference type="Proteomes" id="UP000242219"/>
    </source>
</evidence>